<comment type="subcellular location">
    <subcellularLocation>
        <location evidence="7">Cytoplasm</location>
    </subcellularLocation>
</comment>
<evidence type="ECO:0000256" key="1">
    <source>
        <dbReference type="ARBA" id="ARBA00001966"/>
    </source>
</evidence>
<keyword evidence="6 7" id="KW-0411">Iron-sulfur</keyword>
<dbReference type="SFLD" id="SFLDS00032">
    <property type="entry name" value="Radical_SAM_3-amino-3-carboxyp"/>
    <property type="match status" value="1"/>
</dbReference>
<dbReference type="GO" id="GO:0051536">
    <property type="term" value="F:iron-sulfur cluster binding"/>
    <property type="evidence" value="ECO:0007669"/>
    <property type="project" value="UniProtKB-KW"/>
</dbReference>
<evidence type="ECO:0000256" key="8">
    <source>
        <dbReference type="SAM" id="MobiDB-lite"/>
    </source>
</evidence>
<dbReference type="SFLD" id="SFLDG01121">
    <property type="entry name" value="Diphthamide_biosynthesis"/>
    <property type="match status" value="1"/>
</dbReference>
<evidence type="ECO:0000256" key="4">
    <source>
        <dbReference type="ARBA" id="ARBA00022723"/>
    </source>
</evidence>
<evidence type="ECO:0000313" key="10">
    <source>
        <dbReference type="Proteomes" id="UP000243797"/>
    </source>
</evidence>
<dbReference type="AlphaFoldDB" id="A0A2K1R352"/>
<sequence length="560" mass="60952">MATPSTGPVLSTPDSHILEEAIPKATQTAFPALGEDELYKVYEVERTVGEILAKGFHRIALQFPDDMLRDAPRVAERLQQKLSSAVPTGLGARDSAPEEISNGMQRLSIDCTREDEPEVAAPFKVTILADTSYGACCVDEIAAEHVDAEVVVHYGRTCLSPTARLPVIYVYTVKSMDIDSAVDAIGRSQPDLTSKLILLADLPYHGHVAAISSKLQAVGYSNLFAPSIKHDPASLIPNRTVPPEVEDSPEALENYSIYHVAEPPDSLLLILSSRVKSINILPVNDSEAATSETFEASATHALRRRYALVAKLSTVPIFGILINTLSVKNYMSVLQHVKDLITNAGKKYYTFVVGKVNAAKVANFSEVGGWVVIGCWESSLIESKDFWKPIITPFELKLALTHERDRIWTGAWDSNFQAILDGARDADTTQDVADATEAGVPSAEESDDESAPPEFDLRTGRYVSHSRPMARSGRAREADGISQQSTSLIKRGGQDLAQIGGEVSPAAEFLRSKRTWQGLGSDREISYQYDTEGRMQGAQMEEGRSGIARGYAVGEDPSKT</sequence>
<dbReference type="NCBIfam" id="TIGR00322">
    <property type="entry name" value="diphth2_R"/>
    <property type="match status" value="1"/>
</dbReference>
<reference evidence="9 10" key="1">
    <citation type="submission" date="2017-06" db="EMBL/GenBank/DDBJ databases">
        <title>Draft genome sequence of a variant of Elsinoe murrayae.</title>
        <authorList>
            <person name="Cheng Q."/>
        </authorList>
    </citation>
    <scope>NUCLEOTIDE SEQUENCE [LARGE SCALE GENOMIC DNA]</scope>
    <source>
        <strain evidence="9 10">CQ-2017a</strain>
    </source>
</reference>
<feature type="region of interest" description="Disordered" evidence="8">
    <location>
        <begin position="430"/>
        <end position="457"/>
    </location>
</feature>
<dbReference type="UniPathway" id="UPA00559"/>
<dbReference type="Gene3D" id="3.40.50.11860">
    <property type="entry name" value="Diphthamide synthesis DPH1/DPH2 domain 3"/>
    <property type="match status" value="1"/>
</dbReference>
<dbReference type="Gene3D" id="3.40.50.11840">
    <property type="entry name" value="Diphthamide synthesis DPH1/DPH2 domain 1"/>
    <property type="match status" value="1"/>
</dbReference>
<dbReference type="STRING" id="2082308.A0A2K1R352"/>
<evidence type="ECO:0000256" key="5">
    <source>
        <dbReference type="ARBA" id="ARBA00023004"/>
    </source>
</evidence>
<evidence type="ECO:0000313" key="9">
    <source>
        <dbReference type="EMBL" id="PNS21716.1"/>
    </source>
</evidence>
<comment type="pathway">
    <text evidence="2 7">Protein modification; peptidyl-diphthamide biosynthesis.</text>
</comment>
<comment type="caution">
    <text evidence="9">The sequence shown here is derived from an EMBL/GenBank/DDBJ whole genome shotgun (WGS) entry which is preliminary data.</text>
</comment>
<dbReference type="FunCoup" id="A0A2K1R352">
    <property type="interactions" value="915"/>
</dbReference>
<keyword evidence="10" id="KW-1185">Reference proteome</keyword>
<comment type="function">
    <text evidence="7">Required for the first step of diphthamide biosynthesis, a post-translational modification of histidine which occurs in elongation factor 2. DPH1 and DPH2 transfer a 3-amino-3-carboxypropyl (ACP) group from S-adenosyl-L-methionine (SAM) to a histidine residue, the reaction is assisted by a reduction system comprising DPH3 and a NADH-dependent reductase. Facilitates the reduction of the catalytic iron-sulfur cluster found in the DPH1 subunit.</text>
</comment>
<name>A0A2K1R352_9PEZI</name>
<dbReference type="PANTHER" id="PTHR10762">
    <property type="entry name" value="DIPHTHAMIDE BIOSYNTHESIS PROTEIN"/>
    <property type="match status" value="1"/>
</dbReference>
<dbReference type="NCBIfam" id="TIGR00272">
    <property type="entry name" value="DPH2"/>
    <property type="match status" value="1"/>
</dbReference>
<dbReference type="InParanoid" id="A0A2K1R352"/>
<proteinExistence type="inferred from homology"/>
<dbReference type="InterPro" id="IPR042265">
    <property type="entry name" value="DPH1/DPH2_3"/>
</dbReference>
<dbReference type="PANTHER" id="PTHR10762:SF2">
    <property type="entry name" value="2-(3-AMINO-3-CARBOXYPROPYL)HISTIDINE SYNTHASE SUBUNIT 2"/>
    <property type="match status" value="1"/>
</dbReference>
<comment type="similarity">
    <text evidence="3 7">Belongs to the DPH1/DPH2 family. DPH2 subfamily.</text>
</comment>
<dbReference type="GO" id="GO:0090560">
    <property type="term" value="F:2-(3-amino-3-carboxypropyl)histidine synthase activity"/>
    <property type="evidence" value="ECO:0007669"/>
    <property type="project" value="InterPro"/>
</dbReference>
<keyword evidence="4 7" id="KW-0479">Metal-binding</keyword>
<dbReference type="SFLD" id="SFLDF00408">
    <property type="entry name" value="Diphthamide_biosynthesis_famil"/>
    <property type="match status" value="1"/>
</dbReference>
<evidence type="ECO:0000256" key="6">
    <source>
        <dbReference type="ARBA" id="ARBA00023014"/>
    </source>
</evidence>
<evidence type="ECO:0000256" key="2">
    <source>
        <dbReference type="ARBA" id="ARBA00005156"/>
    </source>
</evidence>
<dbReference type="GO" id="GO:0046872">
    <property type="term" value="F:metal ion binding"/>
    <property type="evidence" value="ECO:0007669"/>
    <property type="project" value="UniProtKB-KW"/>
</dbReference>
<feature type="region of interest" description="Disordered" evidence="8">
    <location>
        <begin position="528"/>
        <end position="560"/>
    </location>
</feature>
<dbReference type="Pfam" id="PF01866">
    <property type="entry name" value="Diphthamide_syn"/>
    <property type="match status" value="1"/>
</dbReference>
<dbReference type="InterPro" id="IPR042263">
    <property type="entry name" value="DPH1/DPH2_1"/>
</dbReference>
<feature type="region of interest" description="Disordered" evidence="8">
    <location>
        <begin position="466"/>
        <end position="485"/>
    </location>
</feature>
<dbReference type="Proteomes" id="UP000243797">
    <property type="component" value="Unassembled WGS sequence"/>
</dbReference>
<keyword evidence="7" id="KW-0963">Cytoplasm</keyword>
<dbReference type="InterPro" id="IPR010014">
    <property type="entry name" value="DHP2"/>
</dbReference>
<protein>
    <recommendedName>
        <fullName evidence="7">2-(3-amino-3-carboxypropyl)histidine synthase subunit 2</fullName>
    </recommendedName>
</protein>
<accession>A0A2K1R352</accession>
<dbReference type="OrthoDB" id="449241at2759"/>
<keyword evidence="5 7" id="KW-0408">Iron</keyword>
<comment type="cofactor">
    <cofactor evidence="1">
        <name>[4Fe-4S] cluster</name>
        <dbReference type="ChEBI" id="CHEBI:49883"/>
    </cofactor>
</comment>
<dbReference type="InterPro" id="IPR016435">
    <property type="entry name" value="DPH1/DPH2"/>
</dbReference>
<dbReference type="FunFam" id="3.40.50.11860:FF:000001">
    <property type="entry name" value="2-(3-amino-3-carboxypropyl)histidine synthase subunit 2"/>
    <property type="match status" value="1"/>
</dbReference>
<dbReference type="GO" id="GO:0017183">
    <property type="term" value="P:protein histidyl modification to diphthamide"/>
    <property type="evidence" value="ECO:0007669"/>
    <property type="project" value="UniProtKB-UniPathway"/>
</dbReference>
<evidence type="ECO:0000256" key="3">
    <source>
        <dbReference type="ARBA" id="ARBA00006179"/>
    </source>
</evidence>
<organism evidence="9 10">
    <name type="scientific">Sphaceloma murrayae</name>
    <dbReference type="NCBI Taxonomy" id="2082308"/>
    <lineage>
        <taxon>Eukaryota</taxon>
        <taxon>Fungi</taxon>
        <taxon>Dikarya</taxon>
        <taxon>Ascomycota</taxon>
        <taxon>Pezizomycotina</taxon>
        <taxon>Dothideomycetes</taxon>
        <taxon>Dothideomycetidae</taxon>
        <taxon>Myriangiales</taxon>
        <taxon>Elsinoaceae</taxon>
        <taxon>Sphaceloma</taxon>
    </lineage>
</organism>
<dbReference type="GO" id="GO:0005737">
    <property type="term" value="C:cytoplasm"/>
    <property type="evidence" value="ECO:0007669"/>
    <property type="project" value="UniProtKB-SubCell"/>
</dbReference>
<dbReference type="EMBL" id="NKHZ01000010">
    <property type="protein sequence ID" value="PNS21716.1"/>
    <property type="molecule type" value="Genomic_DNA"/>
</dbReference>
<evidence type="ECO:0000256" key="7">
    <source>
        <dbReference type="RuleBase" id="RU364133"/>
    </source>
</evidence>
<gene>
    <name evidence="9" type="ORF">CAC42_1570</name>
</gene>